<keyword evidence="1" id="KW-1133">Transmembrane helix</keyword>
<proteinExistence type="predicted"/>
<gene>
    <name evidence="2" type="ORF">VFH_II115840</name>
</gene>
<dbReference type="EMBL" id="OX451737">
    <property type="protein sequence ID" value="CAI8598187.1"/>
    <property type="molecule type" value="Genomic_DNA"/>
</dbReference>
<keyword evidence="1" id="KW-0812">Transmembrane</keyword>
<evidence type="ECO:0000313" key="3">
    <source>
        <dbReference type="Proteomes" id="UP001157006"/>
    </source>
</evidence>
<feature type="transmembrane region" description="Helical" evidence="1">
    <location>
        <begin position="12"/>
        <end position="30"/>
    </location>
</feature>
<name>A0AAV0ZQG0_VICFA</name>
<keyword evidence="1" id="KW-0472">Membrane</keyword>
<evidence type="ECO:0000256" key="1">
    <source>
        <dbReference type="SAM" id="Phobius"/>
    </source>
</evidence>
<dbReference type="Proteomes" id="UP001157006">
    <property type="component" value="Chromosome 2"/>
</dbReference>
<reference evidence="2 3" key="1">
    <citation type="submission" date="2023-01" db="EMBL/GenBank/DDBJ databases">
        <authorList>
            <person name="Kreplak J."/>
        </authorList>
    </citation>
    <scope>NUCLEOTIDE SEQUENCE [LARGE SCALE GENOMIC DNA]</scope>
</reference>
<organism evidence="2 3">
    <name type="scientific">Vicia faba</name>
    <name type="common">Broad bean</name>
    <name type="synonym">Faba vulgaris</name>
    <dbReference type="NCBI Taxonomy" id="3906"/>
    <lineage>
        <taxon>Eukaryota</taxon>
        <taxon>Viridiplantae</taxon>
        <taxon>Streptophyta</taxon>
        <taxon>Embryophyta</taxon>
        <taxon>Tracheophyta</taxon>
        <taxon>Spermatophyta</taxon>
        <taxon>Magnoliopsida</taxon>
        <taxon>eudicotyledons</taxon>
        <taxon>Gunneridae</taxon>
        <taxon>Pentapetalae</taxon>
        <taxon>rosids</taxon>
        <taxon>fabids</taxon>
        <taxon>Fabales</taxon>
        <taxon>Fabaceae</taxon>
        <taxon>Papilionoideae</taxon>
        <taxon>50 kb inversion clade</taxon>
        <taxon>NPAAA clade</taxon>
        <taxon>Hologalegina</taxon>
        <taxon>IRL clade</taxon>
        <taxon>Fabeae</taxon>
        <taxon>Vicia</taxon>
    </lineage>
</organism>
<keyword evidence="3" id="KW-1185">Reference proteome</keyword>
<sequence length="190" mass="20506">MEKQKENFTKELDFVCAGVVCYTFLLLYYLSIIPTASTTGDSIENKSTTPEKVVVVATNVNWRNYLKYPEEAKLSAEAKDLISRLLCNVEHRLRTRGAGVICNVKIVVHSVYLPFPHINHVAAVITILGGEGQGASEGATTISDAAGLVSDETCSALDGRGGCVAGFTTAGMFPMPQVEPMVEIEDHHAC</sequence>
<accession>A0AAV0ZQG0</accession>
<protein>
    <submittedName>
        <fullName evidence="2">Uncharacterized protein</fullName>
    </submittedName>
</protein>
<dbReference type="AlphaFoldDB" id="A0AAV0ZQG0"/>
<evidence type="ECO:0000313" key="2">
    <source>
        <dbReference type="EMBL" id="CAI8598187.1"/>
    </source>
</evidence>
<dbReference type="Gene3D" id="1.10.510.10">
    <property type="entry name" value="Transferase(Phosphotransferase) domain 1"/>
    <property type="match status" value="1"/>
</dbReference>